<dbReference type="CDD" id="cd19088">
    <property type="entry name" value="AKR_AKR13B1"/>
    <property type="match status" value="1"/>
</dbReference>
<dbReference type="AlphaFoldDB" id="A0A372MAP9"/>
<gene>
    <name evidence="4" type="ORF">DY218_04175</name>
</gene>
<evidence type="ECO:0000259" key="3">
    <source>
        <dbReference type="Pfam" id="PF00248"/>
    </source>
</evidence>
<protein>
    <submittedName>
        <fullName evidence="4">Aldo/keto reductase</fullName>
    </submittedName>
</protein>
<sequence length="313" mass="33195">MTSPHRPARLTASGAQRAGGAGELAGRTVSRVGFGAMQLERLRDDRKAAVALLRHCIDLGVDHIDTAHFYGHGFVNEVIREAVRPEDDVIVVSKVGAEPDPDGPLPLRLAQRPEQLRAAVEDNLSSLGVDRIPLVNLRRTDIGPGLRAEGDQIVDLDDQLAVMTTLRDEGKIGAIGLSSVSPDVFRRALPAGIACVQNSYSLLDRGGEDLLLLCLQEGIAWVPYFPLGGSFPGMPKVTEEPAVTATARDLGATPAQIGLAWLLHHAPNILLIPGTANPDHLAANIAAGTLTLDTTTLSTLDAIPPRTGDIELD</sequence>
<dbReference type="InterPro" id="IPR036812">
    <property type="entry name" value="NAD(P)_OxRdtase_dom_sf"/>
</dbReference>
<dbReference type="GO" id="GO:0005737">
    <property type="term" value="C:cytoplasm"/>
    <property type="evidence" value="ECO:0007669"/>
    <property type="project" value="TreeGrafter"/>
</dbReference>
<reference evidence="4 5" key="1">
    <citation type="submission" date="2018-08" db="EMBL/GenBank/DDBJ databases">
        <title>Isolation, diversity and antifungal activity of Actinobacteria from wheat.</title>
        <authorList>
            <person name="Han C."/>
        </authorList>
    </citation>
    <scope>NUCLEOTIDE SEQUENCE [LARGE SCALE GENOMIC DNA]</scope>
    <source>
        <strain evidence="4 5">NEAU-YY421</strain>
    </source>
</reference>
<dbReference type="Pfam" id="PF00248">
    <property type="entry name" value="Aldo_ket_red"/>
    <property type="match status" value="1"/>
</dbReference>
<evidence type="ECO:0000313" key="4">
    <source>
        <dbReference type="EMBL" id="RFU87961.1"/>
    </source>
</evidence>
<keyword evidence="1" id="KW-0560">Oxidoreductase</keyword>
<dbReference type="InterPro" id="IPR050791">
    <property type="entry name" value="Aldo-Keto_reductase"/>
</dbReference>
<dbReference type="RefSeq" id="WP_128554528.1">
    <property type="nucleotide sequence ID" value="NZ_QUAK01000021.1"/>
</dbReference>
<keyword evidence="5" id="KW-1185">Reference proteome</keyword>
<proteinExistence type="predicted"/>
<evidence type="ECO:0000256" key="2">
    <source>
        <dbReference type="SAM" id="MobiDB-lite"/>
    </source>
</evidence>
<dbReference type="PANTHER" id="PTHR43625">
    <property type="entry name" value="AFLATOXIN B1 ALDEHYDE REDUCTASE"/>
    <property type="match status" value="1"/>
</dbReference>
<organism evidence="4 5">
    <name type="scientific">Streptomyces triticagri</name>
    <dbReference type="NCBI Taxonomy" id="2293568"/>
    <lineage>
        <taxon>Bacteria</taxon>
        <taxon>Bacillati</taxon>
        <taxon>Actinomycetota</taxon>
        <taxon>Actinomycetes</taxon>
        <taxon>Kitasatosporales</taxon>
        <taxon>Streptomycetaceae</taxon>
        <taxon>Streptomyces</taxon>
    </lineage>
</organism>
<evidence type="ECO:0000256" key="1">
    <source>
        <dbReference type="ARBA" id="ARBA00023002"/>
    </source>
</evidence>
<comment type="caution">
    <text evidence="4">The sequence shown here is derived from an EMBL/GenBank/DDBJ whole genome shotgun (WGS) entry which is preliminary data.</text>
</comment>
<dbReference type="GO" id="GO:0016491">
    <property type="term" value="F:oxidoreductase activity"/>
    <property type="evidence" value="ECO:0007669"/>
    <property type="project" value="UniProtKB-KW"/>
</dbReference>
<dbReference type="EMBL" id="QUAK01000021">
    <property type="protein sequence ID" value="RFU87961.1"/>
    <property type="molecule type" value="Genomic_DNA"/>
</dbReference>
<dbReference type="PRINTS" id="PR00069">
    <property type="entry name" value="ALDKETRDTASE"/>
</dbReference>
<evidence type="ECO:0000313" key="5">
    <source>
        <dbReference type="Proteomes" id="UP000263094"/>
    </source>
</evidence>
<accession>A0A372MAP9</accession>
<dbReference type="Gene3D" id="3.20.20.100">
    <property type="entry name" value="NADP-dependent oxidoreductase domain"/>
    <property type="match status" value="1"/>
</dbReference>
<dbReference type="InterPro" id="IPR020471">
    <property type="entry name" value="AKR"/>
</dbReference>
<feature type="domain" description="NADP-dependent oxidoreductase" evidence="3">
    <location>
        <begin position="32"/>
        <end position="303"/>
    </location>
</feature>
<dbReference type="PANTHER" id="PTHR43625:SF40">
    <property type="entry name" value="ALDO-KETO REDUCTASE YAKC [NADP(+)]"/>
    <property type="match status" value="1"/>
</dbReference>
<dbReference type="OrthoDB" id="9768793at2"/>
<dbReference type="SUPFAM" id="SSF51430">
    <property type="entry name" value="NAD(P)-linked oxidoreductase"/>
    <property type="match status" value="1"/>
</dbReference>
<feature type="region of interest" description="Disordered" evidence="2">
    <location>
        <begin position="1"/>
        <end position="22"/>
    </location>
</feature>
<name>A0A372MAP9_9ACTN</name>
<dbReference type="InterPro" id="IPR023210">
    <property type="entry name" value="NADP_OxRdtase_dom"/>
</dbReference>
<dbReference type="Proteomes" id="UP000263094">
    <property type="component" value="Unassembled WGS sequence"/>
</dbReference>